<dbReference type="EMBL" id="LFJN01000020">
    <property type="protein sequence ID" value="KPI38175.1"/>
    <property type="molecule type" value="Genomic_DNA"/>
</dbReference>
<feature type="region of interest" description="Disordered" evidence="1">
    <location>
        <begin position="1"/>
        <end position="22"/>
    </location>
</feature>
<evidence type="ECO:0000256" key="1">
    <source>
        <dbReference type="SAM" id="MobiDB-lite"/>
    </source>
</evidence>
<feature type="compositionally biased region" description="Basic and acidic residues" evidence="1">
    <location>
        <begin position="1"/>
        <end position="18"/>
    </location>
</feature>
<gene>
    <name evidence="2" type="ORF">AB675_1172</name>
</gene>
<dbReference type="OrthoDB" id="6359816at2759"/>
<reference evidence="2 3" key="1">
    <citation type="submission" date="2015-06" db="EMBL/GenBank/DDBJ databases">
        <title>Draft genome of the ant-associated black yeast Phialophora attae CBS 131958.</title>
        <authorList>
            <person name="Moreno L.F."/>
            <person name="Stielow B.J."/>
            <person name="de Hoog S."/>
            <person name="Vicente V.A."/>
            <person name="Weiss V.A."/>
            <person name="de Vries M."/>
            <person name="Cruz L.M."/>
            <person name="Souza E.M."/>
        </authorList>
    </citation>
    <scope>NUCLEOTIDE SEQUENCE [LARGE SCALE GENOMIC DNA]</scope>
    <source>
        <strain evidence="2 3">CBS 131958</strain>
    </source>
</reference>
<name>A0A0N1H8E6_9EURO</name>
<sequence>MATSTEHESVQHTDEDSQTKQPLVDDISAYANESTDRVILQKPVDLFIECNGHLFGVHRAIVESHCDPFDKVGNTELNSEMYRWEALKDLLIYLYREDFRHLLPQDRKPNSSDFDEYFWRLVEMFVMADKLALRKLVRTISHRIINMRDVFQARNRTAECKGTQIATYLQILGLPQTSTVMELQERVKSLVIGSAIPWEPNLLSLRIEPDDATTVNGGRRRPVAGADRRAELVDLVRREPAAALDLILHLGNAMSDLQKLTLDQICIKCKVKGLSMESKSKYQGMNERLRI</sequence>
<evidence type="ECO:0000313" key="3">
    <source>
        <dbReference type="Proteomes" id="UP000038010"/>
    </source>
</evidence>
<proteinExistence type="predicted"/>
<evidence type="ECO:0008006" key="4">
    <source>
        <dbReference type="Google" id="ProtNLM"/>
    </source>
</evidence>
<dbReference type="Proteomes" id="UP000038010">
    <property type="component" value="Unassembled WGS sequence"/>
</dbReference>
<protein>
    <recommendedName>
        <fullName evidence="4">BTB domain-containing protein</fullName>
    </recommendedName>
</protein>
<accession>A0A0N1H8E6</accession>
<dbReference type="AlphaFoldDB" id="A0A0N1H8E6"/>
<dbReference type="RefSeq" id="XP_017998138.1">
    <property type="nucleotide sequence ID" value="XM_018140601.1"/>
</dbReference>
<keyword evidence="3" id="KW-1185">Reference proteome</keyword>
<dbReference type="InterPro" id="IPR011333">
    <property type="entry name" value="SKP1/BTB/POZ_sf"/>
</dbReference>
<comment type="caution">
    <text evidence="2">The sequence shown here is derived from an EMBL/GenBank/DDBJ whole genome shotgun (WGS) entry which is preliminary data.</text>
</comment>
<dbReference type="VEuPathDB" id="FungiDB:AB675_1172"/>
<dbReference type="GeneID" id="28732471"/>
<organism evidence="2 3">
    <name type="scientific">Cyphellophora attinorum</name>
    <dbReference type="NCBI Taxonomy" id="1664694"/>
    <lineage>
        <taxon>Eukaryota</taxon>
        <taxon>Fungi</taxon>
        <taxon>Dikarya</taxon>
        <taxon>Ascomycota</taxon>
        <taxon>Pezizomycotina</taxon>
        <taxon>Eurotiomycetes</taxon>
        <taxon>Chaetothyriomycetidae</taxon>
        <taxon>Chaetothyriales</taxon>
        <taxon>Cyphellophoraceae</taxon>
        <taxon>Cyphellophora</taxon>
    </lineage>
</organism>
<evidence type="ECO:0000313" key="2">
    <source>
        <dbReference type="EMBL" id="KPI38175.1"/>
    </source>
</evidence>
<dbReference type="Gene3D" id="3.30.710.10">
    <property type="entry name" value="Potassium Channel Kv1.1, Chain A"/>
    <property type="match status" value="1"/>
</dbReference>